<feature type="region of interest" description="Disordered" evidence="1">
    <location>
        <begin position="1"/>
        <end position="27"/>
    </location>
</feature>
<protein>
    <recommendedName>
        <fullName evidence="2">DEK-C domain-containing protein</fullName>
    </recommendedName>
</protein>
<evidence type="ECO:0000256" key="1">
    <source>
        <dbReference type="SAM" id="MobiDB-lite"/>
    </source>
</evidence>
<feature type="compositionally biased region" description="Polar residues" evidence="1">
    <location>
        <begin position="1"/>
        <end position="10"/>
    </location>
</feature>
<sequence>MAADTGSASEAGTIVDSEEGKAGSTAWTTLEAKLPQGDAVRVESQNEHADKSIEAEELVSAIREVLEGKDLESFSLKDLRFAMEQNLDLEAGALESRKAEISELAQAELNRETRRTRRRKRKAVGVDWQRAVRRVEVESAGTAKGPQEPAEEAGALVDMPPISAQIEGHSLQLTGKVFSSGTFGYHGCARLAVEIGGETRSLMCQVSCAVLKEG</sequence>
<dbReference type="Proteomes" id="UP001642464">
    <property type="component" value="Unassembled WGS sequence"/>
</dbReference>
<evidence type="ECO:0000313" key="3">
    <source>
        <dbReference type="EMBL" id="CAK9017636.1"/>
    </source>
</evidence>
<organism evidence="3 4">
    <name type="scientific">Durusdinium trenchii</name>
    <dbReference type="NCBI Taxonomy" id="1381693"/>
    <lineage>
        <taxon>Eukaryota</taxon>
        <taxon>Sar</taxon>
        <taxon>Alveolata</taxon>
        <taxon>Dinophyceae</taxon>
        <taxon>Suessiales</taxon>
        <taxon>Symbiodiniaceae</taxon>
        <taxon>Durusdinium</taxon>
    </lineage>
</organism>
<dbReference type="Pfam" id="PF08766">
    <property type="entry name" value="DEK_C"/>
    <property type="match status" value="1"/>
</dbReference>
<feature type="domain" description="DEK-C" evidence="2">
    <location>
        <begin position="52"/>
        <end position="110"/>
    </location>
</feature>
<reference evidence="3 4" key="1">
    <citation type="submission" date="2024-02" db="EMBL/GenBank/DDBJ databases">
        <authorList>
            <person name="Chen Y."/>
            <person name="Shah S."/>
            <person name="Dougan E. K."/>
            <person name="Thang M."/>
            <person name="Chan C."/>
        </authorList>
    </citation>
    <scope>NUCLEOTIDE SEQUENCE [LARGE SCALE GENOMIC DNA]</scope>
</reference>
<name>A0ABP0JT50_9DINO</name>
<evidence type="ECO:0000259" key="2">
    <source>
        <dbReference type="PROSITE" id="PS51998"/>
    </source>
</evidence>
<proteinExistence type="predicted"/>
<comment type="caution">
    <text evidence="3">The sequence shown here is derived from an EMBL/GenBank/DDBJ whole genome shotgun (WGS) entry which is preliminary data.</text>
</comment>
<dbReference type="InterPro" id="IPR014876">
    <property type="entry name" value="DEK_C"/>
</dbReference>
<dbReference type="PROSITE" id="PS51998">
    <property type="entry name" value="DEK_C"/>
    <property type="match status" value="1"/>
</dbReference>
<accession>A0ABP0JT50</accession>
<dbReference type="EMBL" id="CAXAMM010008546">
    <property type="protein sequence ID" value="CAK9017636.1"/>
    <property type="molecule type" value="Genomic_DNA"/>
</dbReference>
<evidence type="ECO:0000313" key="4">
    <source>
        <dbReference type="Proteomes" id="UP001642464"/>
    </source>
</evidence>
<keyword evidence="4" id="KW-1185">Reference proteome</keyword>
<gene>
    <name evidence="3" type="ORF">SCF082_LOCUS13724</name>
</gene>